<dbReference type="PANTHER" id="PTHR43086">
    <property type="entry name" value="VERY-LONG-CHAIN 3-OXOOACYL-COA REDUCTASE"/>
    <property type="match status" value="1"/>
</dbReference>
<dbReference type="EMBL" id="CALTRL010004240">
    <property type="protein sequence ID" value="CAH7682694.1"/>
    <property type="molecule type" value="Genomic_DNA"/>
</dbReference>
<evidence type="ECO:0000313" key="10">
    <source>
        <dbReference type="Proteomes" id="UP001153365"/>
    </source>
</evidence>
<comment type="similarity">
    <text evidence="8">Belongs to the short-chain dehydrogenases/reductases (SDR) family.</text>
</comment>
<evidence type="ECO:0000256" key="6">
    <source>
        <dbReference type="ARBA" id="ARBA00023098"/>
    </source>
</evidence>
<dbReference type="PANTHER" id="PTHR43086:SF2">
    <property type="entry name" value="HYDROXYSTEROID DEHYDROGENASE-LIKE PROTEIN 1"/>
    <property type="match status" value="1"/>
</dbReference>
<keyword evidence="4" id="KW-0521">NADP</keyword>
<dbReference type="AlphaFoldDB" id="A0AAV0B947"/>
<keyword evidence="6" id="KW-0443">Lipid metabolism</keyword>
<dbReference type="GO" id="GO:0005783">
    <property type="term" value="C:endoplasmic reticulum"/>
    <property type="evidence" value="ECO:0007669"/>
    <property type="project" value="TreeGrafter"/>
</dbReference>
<dbReference type="InterPro" id="IPR002347">
    <property type="entry name" value="SDR_fam"/>
</dbReference>
<evidence type="ECO:0000256" key="4">
    <source>
        <dbReference type="ARBA" id="ARBA00022857"/>
    </source>
</evidence>
<comment type="caution">
    <text evidence="9">The sequence shown here is derived from an EMBL/GenBank/DDBJ whole genome shotgun (WGS) entry which is preliminary data.</text>
</comment>
<keyword evidence="7" id="KW-0275">Fatty acid biosynthesis</keyword>
<dbReference type="SUPFAM" id="SSF51735">
    <property type="entry name" value="NAD(P)-binding Rossmann-fold domains"/>
    <property type="match status" value="1"/>
</dbReference>
<keyword evidence="2" id="KW-0444">Lipid biosynthesis</keyword>
<proteinExistence type="inferred from homology"/>
<protein>
    <recommendedName>
        <fullName evidence="11">Very-long-chain 3-oxoacyl-CoA reductase</fullName>
    </recommendedName>
</protein>
<dbReference type="GO" id="GO:0030497">
    <property type="term" value="P:fatty acid elongation"/>
    <property type="evidence" value="ECO:0007669"/>
    <property type="project" value="TreeGrafter"/>
</dbReference>
<evidence type="ECO:0000256" key="5">
    <source>
        <dbReference type="ARBA" id="ARBA00023002"/>
    </source>
</evidence>
<evidence type="ECO:0000256" key="3">
    <source>
        <dbReference type="ARBA" id="ARBA00022832"/>
    </source>
</evidence>
<keyword evidence="5" id="KW-0560">Oxidoreductase</keyword>
<evidence type="ECO:0000313" key="9">
    <source>
        <dbReference type="EMBL" id="CAH7682694.1"/>
    </source>
</evidence>
<reference evidence="9" key="1">
    <citation type="submission" date="2022-06" db="EMBL/GenBank/DDBJ databases">
        <authorList>
            <consortium name="SYNGENTA / RWTH Aachen University"/>
        </authorList>
    </citation>
    <scope>NUCLEOTIDE SEQUENCE</scope>
</reference>
<dbReference type="CDD" id="cd05356">
    <property type="entry name" value="17beta-HSD1_like_SDR_c"/>
    <property type="match status" value="1"/>
</dbReference>
<dbReference type="PROSITE" id="PS00061">
    <property type="entry name" value="ADH_SHORT"/>
    <property type="match status" value="1"/>
</dbReference>
<evidence type="ECO:0000256" key="1">
    <source>
        <dbReference type="ARBA" id="ARBA00005194"/>
    </source>
</evidence>
<evidence type="ECO:0008006" key="11">
    <source>
        <dbReference type="Google" id="ProtNLM"/>
    </source>
</evidence>
<dbReference type="Pfam" id="PF00106">
    <property type="entry name" value="adh_short"/>
    <property type="match status" value="1"/>
</dbReference>
<evidence type="ECO:0000256" key="8">
    <source>
        <dbReference type="RuleBase" id="RU000363"/>
    </source>
</evidence>
<organism evidence="9 10">
    <name type="scientific">Phakopsora pachyrhizi</name>
    <name type="common">Asian soybean rust disease fungus</name>
    <dbReference type="NCBI Taxonomy" id="170000"/>
    <lineage>
        <taxon>Eukaryota</taxon>
        <taxon>Fungi</taxon>
        <taxon>Dikarya</taxon>
        <taxon>Basidiomycota</taxon>
        <taxon>Pucciniomycotina</taxon>
        <taxon>Pucciniomycetes</taxon>
        <taxon>Pucciniales</taxon>
        <taxon>Phakopsoraceae</taxon>
        <taxon>Phakopsora</taxon>
    </lineage>
</organism>
<keyword evidence="10" id="KW-1185">Reference proteome</keyword>
<dbReference type="InterPro" id="IPR020904">
    <property type="entry name" value="Sc_DH/Rdtase_CS"/>
</dbReference>
<dbReference type="PRINTS" id="PR00081">
    <property type="entry name" value="GDHRDH"/>
</dbReference>
<keyword evidence="3" id="KW-0276">Fatty acid metabolism</keyword>
<dbReference type="Gene3D" id="3.40.50.720">
    <property type="entry name" value="NAD(P)-binding Rossmann-like Domain"/>
    <property type="match status" value="1"/>
</dbReference>
<sequence>MTLASVGAFTILRYPLSFLWLLISFSPLSRPLAISLKTLSQNKQNREGSPAWAIITGPTGGIGKEFSLQLARAGFSVLLVGRSQEKLDELAKEIRETANDSSNGKGSLIETHRIDLGSSSEEDWTSFDLKLRQISDRAPISMIINNAGISHSFPVPFESTPISEIKAINAVNVISPLRLTHTALPYMIKNRRGLILNLGSFSALVPTPLLATYAGSKGFLYTWSQALGTELEPKGIQVRLLNTYFVASEMSKIKRPSFLIPSPKQYVRSVLKNLGLPGGAIGKSYISTTYLSHGIVQWIIDRFFSESFWLNYNLRLQRSILKRVERKKLREQQQEKSKKVD</sequence>
<gene>
    <name evidence="9" type="ORF">PPACK8108_LOCUS15767</name>
</gene>
<accession>A0AAV0B947</accession>
<dbReference type="PRINTS" id="PR00080">
    <property type="entry name" value="SDRFAMILY"/>
</dbReference>
<dbReference type="Proteomes" id="UP001153365">
    <property type="component" value="Unassembled WGS sequence"/>
</dbReference>
<comment type="pathway">
    <text evidence="1">Lipid metabolism; fatty acid biosynthesis.</text>
</comment>
<evidence type="ECO:0000256" key="2">
    <source>
        <dbReference type="ARBA" id="ARBA00022516"/>
    </source>
</evidence>
<evidence type="ECO:0000256" key="7">
    <source>
        <dbReference type="ARBA" id="ARBA00023160"/>
    </source>
</evidence>
<dbReference type="PIRSF" id="PIRSF000126">
    <property type="entry name" value="11-beta-HSD1"/>
    <property type="match status" value="1"/>
</dbReference>
<name>A0AAV0B947_PHAPC</name>
<dbReference type="GO" id="GO:0016491">
    <property type="term" value="F:oxidoreductase activity"/>
    <property type="evidence" value="ECO:0007669"/>
    <property type="project" value="UniProtKB-KW"/>
</dbReference>
<dbReference type="InterPro" id="IPR036291">
    <property type="entry name" value="NAD(P)-bd_dom_sf"/>
</dbReference>